<dbReference type="Proteomes" id="UP000321580">
    <property type="component" value="Unassembled WGS sequence"/>
</dbReference>
<evidence type="ECO:0000313" key="5">
    <source>
        <dbReference type="EMBL" id="TXB62905.1"/>
    </source>
</evidence>
<accession>A0A5C6RLR6</accession>
<evidence type="ECO:0000259" key="4">
    <source>
        <dbReference type="Pfam" id="PF00144"/>
    </source>
</evidence>
<keyword evidence="2" id="KW-0472">Membrane</keyword>
<organism evidence="5 6">
    <name type="scientific">Phaeodactylibacter luteus</name>
    <dbReference type="NCBI Taxonomy" id="1564516"/>
    <lineage>
        <taxon>Bacteria</taxon>
        <taxon>Pseudomonadati</taxon>
        <taxon>Bacteroidota</taxon>
        <taxon>Saprospiria</taxon>
        <taxon>Saprospirales</taxon>
        <taxon>Haliscomenobacteraceae</taxon>
        <taxon>Phaeodactylibacter</taxon>
    </lineage>
</organism>
<keyword evidence="3" id="KW-0732">Signal</keyword>
<feature type="signal peptide" evidence="3">
    <location>
        <begin position="1"/>
        <end position="19"/>
    </location>
</feature>
<sequence length="450" mass="49342">MKALSIICYFSIFLPIVVAGQAPDTAALHAERLLQGYAEVYGFSGTIKMVKGGAPFFEGSYGFADRSFGVPNTAGTRFSINSISKTFTAAAVLLLAKEGKADLYAPISRYLPELQATWRDSVTLHHLLCHSSGLPREPGVQVCDERSLAEQAEQLVAPQRLLFPPGEKYSYSNSGFILLGAALEAIAGQPYDVYIEKHILGPIGLGDTGFYRGRAVVQKQATPYRLSPQGLAFTERSKHYGENAGGGMYSTVSDLYRYARSMARHEILGALWGQRLFTPYFQTGETDREGYGWSLKDIGGKTYYFSAGSGYGTKSVILYEPLQDDFIGITSNWGNTPILPMLRGLFLTLQGGQPEPPQKSQLAKPARYLHALGEYRFPKGELQRHLGTDTDSLTLQAFEGKLFLNEELLAQKADGLLGLTYTEELLIRATEGQIILQINGFTITGERVGP</sequence>
<evidence type="ECO:0000313" key="6">
    <source>
        <dbReference type="Proteomes" id="UP000321580"/>
    </source>
</evidence>
<dbReference type="SUPFAM" id="SSF56601">
    <property type="entry name" value="beta-lactamase/transpeptidase-like"/>
    <property type="match status" value="1"/>
</dbReference>
<evidence type="ECO:0000256" key="2">
    <source>
        <dbReference type="ARBA" id="ARBA00023136"/>
    </source>
</evidence>
<dbReference type="Gene3D" id="3.40.710.10">
    <property type="entry name" value="DD-peptidase/beta-lactamase superfamily"/>
    <property type="match status" value="1"/>
</dbReference>
<feature type="domain" description="Beta-lactamase-related" evidence="4">
    <location>
        <begin position="35"/>
        <end position="329"/>
    </location>
</feature>
<dbReference type="PANTHER" id="PTHR46825:SF11">
    <property type="entry name" value="PENICILLIN-BINDING PROTEIN 4"/>
    <property type="match status" value="1"/>
</dbReference>
<dbReference type="PANTHER" id="PTHR46825">
    <property type="entry name" value="D-ALANYL-D-ALANINE-CARBOXYPEPTIDASE/ENDOPEPTIDASE AMPH"/>
    <property type="match status" value="1"/>
</dbReference>
<evidence type="ECO:0000256" key="3">
    <source>
        <dbReference type="SAM" id="SignalP"/>
    </source>
</evidence>
<dbReference type="InterPro" id="IPR050491">
    <property type="entry name" value="AmpC-like"/>
</dbReference>
<dbReference type="InterPro" id="IPR012338">
    <property type="entry name" value="Beta-lactam/transpept-like"/>
</dbReference>
<dbReference type="AlphaFoldDB" id="A0A5C6RLR6"/>
<protein>
    <submittedName>
        <fullName evidence="5">Beta-lactamase family protein</fullName>
    </submittedName>
</protein>
<proteinExistence type="predicted"/>
<comment type="caution">
    <text evidence="5">The sequence shown here is derived from an EMBL/GenBank/DDBJ whole genome shotgun (WGS) entry which is preliminary data.</text>
</comment>
<dbReference type="RefSeq" id="WP_147167773.1">
    <property type="nucleotide sequence ID" value="NZ_VOOR01000022.1"/>
</dbReference>
<dbReference type="InterPro" id="IPR001466">
    <property type="entry name" value="Beta-lactam-related"/>
</dbReference>
<gene>
    <name evidence="5" type="ORF">FRY97_11965</name>
</gene>
<evidence type="ECO:0000256" key="1">
    <source>
        <dbReference type="ARBA" id="ARBA00004370"/>
    </source>
</evidence>
<feature type="chain" id="PRO_5022898718" evidence="3">
    <location>
        <begin position="20"/>
        <end position="450"/>
    </location>
</feature>
<keyword evidence="6" id="KW-1185">Reference proteome</keyword>
<dbReference type="GO" id="GO:0016020">
    <property type="term" value="C:membrane"/>
    <property type="evidence" value="ECO:0007669"/>
    <property type="project" value="UniProtKB-SubCell"/>
</dbReference>
<name>A0A5C6RLR6_9BACT</name>
<dbReference type="Pfam" id="PF00144">
    <property type="entry name" value="Beta-lactamase"/>
    <property type="match status" value="1"/>
</dbReference>
<reference evidence="5 6" key="1">
    <citation type="submission" date="2019-08" db="EMBL/GenBank/DDBJ databases">
        <title>Genome of Phaeodactylibacter luteus.</title>
        <authorList>
            <person name="Bowman J.P."/>
        </authorList>
    </citation>
    <scope>NUCLEOTIDE SEQUENCE [LARGE SCALE GENOMIC DNA]</scope>
    <source>
        <strain evidence="5 6">KCTC 42180</strain>
    </source>
</reference>
<comment type="subcellular location">
    <subcellularLocation>
        <location evidence="1">Membrane</location>
    </subcellularLocation>
</comment>
<dbReference type="EMBL" id="VOOR01000022">
    <property type="protein sequence ID" value="TXB62905.1"/>
    <property type="molecule type" value="Genomic_DNA"/>
</dbReference>
<dbReference type="OrthoDB" id="9793489at2"/>